<protein>
    <submittedName>
        <fullName evidence="1">DUF3853 family protein</fullName>
    </submittedName>
</protein>
<dbReference type="RefSeq" id="WP_165291447.1">
    <property type="nucleotide sequence ID" value="NZ_JACOIJ010000031.1"/>
</dbReference>
<sequence length="103" mass="11674">MNIRELLSKPVAMMTGEELLAIQREAIAEIPKEEATSTLPEFVYGISGIMQLFNCSKSKAQKIKNSGVITGAIQQDQRTIIVDTRLALKLFKEYTNQKKRRFI</sequence>
<organism evidence="1 2">
    <name type="scientific">Sphingobacterium litopenaei</name>
    <dbReference type="NCBI Taxonomy" id="2763500"/>
    <lineage>
        <taxon>Bacteria</taxon>
        <taxon>Pseudomonadati</taxon>
        <taxon>Bacteroidota</taxon>
        <taxon>Sphingobacteriia</taxon>
        <taxon>Sphingobacteriales</taxon>
        <taxon>Sphingobacteriaceae</taxon>
        <taxon>Sphingobacterium</taxon>
    </lineage>
</organism>
<dbReference type="Proteomes" id="UP000651271">
    <property type="component" value="Unassembled WGS sequence"/>
</dbReference>
<dbReference type="InterPro" id="IPR024363">
    <property type="entry name" value="DUF3853"/>
</dbReference>
<proteinExistence type="predicted"/>
<comment type="caution">
    <text evidence="1">The sequence shown here is derived from an EMBL/GenBank/DDBJ whole genome shotgun (WGS) entry which is preliminary data.</text>
</comment>
<evidence type="ECO:0000313" key="2">
    <source>
        <dbReference type="Proteomes" id="UP000651271"/>
    </source>
</evidence>
<keyword evidence="2" id="KW-1185">Reference proteome</keyword>
<accession>A0ABR7YGW7</accession>
<evidence type="ECO:0000313" key="1">
    <source>
        <dbReference type="EMBL" id="MBD1430559.1"/>
    </source>
</evidence>
<dbReference type="EMBL" id="JACOIJ010000031">
    <property type="protein sequence ID" value="MBD1430559.1"/>
    <property type="molecule type" value="Genomic_DNA"/>
</dbReference>
<reference evidence="1 2" key="1">
    <citation type="submission" date="2020-08" db="EMBL/GenBank/DDBJ databases">
        <title>Sphingobacterium sp. DN04309 isolated from aquaculture water.</title>
        <authorList>
            <person name="Zhang M."/>
        </authorList>
    </citation>
    <scope>NUCLEOTIDE SEQUENCE [LARGE SCALE GENOMIC DNA]</scope>
    <source>
        <strain evidence="1 2">DN04309</strain>
    </source>
</reference>
<gene>
    <name evidence="1" type="ORF">H8B04_13485</name>
</gene>
<name>A0ABR7YGW7_9SPHI</name>
<dbReference type="Pfam" id="PF12964">
    <property type="entry name" value="DUF3853"/>
    <property type="match status" value="1"/>
</dbReference>